<sequence>MPYIVKQMLNMVTRPAAPRVPAAPAMGVFLRGPVVTNGPTSRYLRANPTSIPLKRGLTEVLYAGKFERYQAIRGLEVIGVSKLPMNGSPLIGWITW</sequence>
<comment type="caution">
    <text evidence="1">The sequence shown here is derived from an EMBL/GenBank/DDBJ whole genome shotgun (WGS) entry which is preliminary data.</text>
</comment>
<evidence type="ECO:0000313" key="1">
    <source>
        <dbReference type="EMBL" id="KAK9132546.1"/>
    </source>
</evidence>
<keyword evidence="2" id="KW-1185">Reference proteome</keyword>
<gene>
    <name evidence="1" type="ORF">Scep_012074</name>
</gene>
<accession>A0AAP0JEA5</accession>
<name>A0AAP0JEA5_9MAGN</name>
<dbReference type="Proteomes" id="UP001419268">
    <property type="component" value="Unassembled WGS sequence"/>
</dbReference>
<organism evidence="1 2">
    <name type="scientific">Stephania cephalantha</name>
    <dbReference type="NCBI Taxonomy" id="152367"/>
    <lineage>
        <taxon>Eukaryota</taxon>
        <taxon>Viridiplantae</taxon>
        <taxon>Streptophyta</taxon>
        <taxon>Embryophyta</taxon>
        <taxon>Tracheophyta</taxon>
        <taxon>Spermatophyta</taxon>
        <taxon>Magnoliopsida</taxon>
        <taxon>Ranunculales</taxon>
        <taxon>Menispermaceae</taxon>
        <taxon>Menispermoideae</taxon>
        <taxon>Cissampelideae</taxon>
        <taxon>Stephania</taxon>
    </lineage>
</organism>
<protein>
    <submittedName>
        <fullName evidence="1">Uncharacterized protein</fullName>
    </submittedName>
</protein>
<dbReference type="AlphaFoldDB" id="A0AAP0JEA5"/>
<reference evidence="1 2" key="1">
    <citation type="submission" date="2024-01" db="EMBL/GenBank/DDBJ databases">
        <title>Genome assemblies of Stephania.</title>
        <authorList>
            <person name="Yang L."/>
        </authorList>
    </citation>
    <scope>NUCLEOTIDE SEQUENCE [LARGE SCALE GENOMIC DNA]</scope>
    <source>
        <strain evidence="1">JXDWG</strain>
        <tissue evidence="1">Leaf</tissue>
    </source>
</reference>
<dbReference type="EMBL" id="JBBNAG010000005">
    <property type="protein sequence ID" value="KAK9132546.1"/>
    <property type="molecule type" value="Genomic_DNA"/>
</dbReference>
<proteinExistence type="predicted"/>
<evidence type="ECO:0000313" key="2">
    <source>
        <dbReference type="Proteomes" id="UP001419268"/>
    </source>
</evidence>